<proteinExistence type="predicted"/>
<dbReference type="EMBL" id="CP028519">
    <property type="protein sequence ID" value="AVY95209.1"/>
    <property type="molecule type" value="Genomic_DNA"/>
</dbReference>
<organism evidence="2 3">
    <name type="scientific">Microvirgula aerodenitrificans</name>
    <dbReference type="NCBI Taxonomy" id="57480"/>
    <lineage>
        <taxon>Bacteria</taxon>
        <taxon>Pseudomonadati</taxon>
        <taxon>Pseudomonadota</taxon>
        <taxon>Betaproteobacteria</taxon>
        <taxon>Neisseriales</taxon>
        <taxon>Aquaspirillaceae</taxon>
        <taxon>Microvirgula</taxon>
    </lineage>
</organism>
<sequence length="221" mass="24265">MRLIPTTLLLATLAAAALPAFADSAAKLPPELSSDKAILLYLQLKDSVGKMPGVRKDGIAIKRDWLLDTLRKDINRKDVSVEDLKLTPEKGTLLLKTTSGVSALHTVDFRFLPVDWPNRTIKIRFERHTTAADNGLIAQTLGNIAIGIMGLAVGNPVEKLADKQPWAKVDGDVLSVRLDQVPSLADKMKSNVAGYPVFDYVGIRELRTADDEIRVKLGWMK</sequence>
<dbReference type="RefSeq" id="WP_107889820.1">
    <property type="nucleotide sequence ID" value="NZ_CALFSO010000040.1"/>
</dbReference>
<reference evidence="2 3" key="1">
    <citation type="submission" date="2018-04" db="EMBL/GenBank/DDBJ databases">
        <title>Denitrifier Microvirgula.</title>
        <authorList>
            <person name="Anderson E."/>
            <person name="Jang J."/>
            <person name="Ishii S."/>
        </authorList>
    </citation>
    <scope>NUCLEOTIDE SEQUENCE [LARGE SCALE GENOMIC DNA]</scope>
    <source>
        <strain evidence="2 3">BE2.4</strain>
    </source>
</reference>
<protein>
    <recommendedName>
        <fullName evidence="4">DUF1439 domain-containing protein</fullName>
    </recommendedName>
</protein>
<dbReference type="KEGG" id="maer:DAI18_15030"/>
<accession>A0A2S0PCV0</accession>
<name>A0A2S0PCV0_9NEIS</name>
<gene>
    <name evidence="2" type="ORF">DAI18_15030</name>
</gene>
<keyword evidence="3" id="KW-1185">Reference proteome</keyword>
<dbReference type="OrthoDB" id="8591423at2"/>
<evidence type="ECO:0008006" key="4">
    <source>
        <dbReference type="Google" id="ProtNLM"/>
    </source>
</evidence>
<evidence type="ECO:0000313" key="3">
    <source>
        <dbReference type="Proteomes" id="UP000244173"/>
    </source>
</evidence>
<dbReference type="STRING" id="1122240.GCA_000620105_02030"/>
<evidence type="ECO:0000313" key="2">
    <source>
        <dbReference type="EMBL" id="AVY95209.1"/>
    </source>
</evidence>
<feature type="signal peptide" evidence="1">
    <location>
        <begin position="1"/>
        <end position="22"/>
    </location>
</feature>
<keyword evidence="1" id="KW-0732">Signal</keyword>
<dbReference type="AlphaFoldDB" id="A0A2S0PCV0"/>
<feature type="chain" id="PRO_5015559042" description="DUF1439 domain-containing protein" evidence="1">
    <location>
        <begin position="23"/>
        <end position="221"/>
    </location>
</feature>
<evidence type="ECO:0000256" key="1">
    <source>
        <dbReference type="SAM" id="SignalP"/>
    </source>
</evidence>
<dbReference type="Proteomes" id="UP000244173">
    <property type="component" value="Chromosome"/>
</dbReference>